<dbReference type="InterPro" id="IPR010998">
    <property type="entry name" value="Integrase_recombinase_N"/>
</dbReference>
<name>B2A205_NATTJ</name>
<dbReference type="KEGG" id="nth:Nther_1227"/>
<dbReference type="EMBL" id="CP001034">
    <property type="protein sequence ID" value="ACB84810.1"/>
    <property type="molecule type" value="Genomic_DNA"/>
</dbReference>
<proteinExistence type="inferred from homology"/>
<dbReference type="HOGENOM" id="CLU_027562_9_2_9"/>
<evidence type="ECO:0000256" key="1">
    <source>
        <dbReference type="ARBA" id="ARBA00003283"/>
    </source>
</evidence>
<feature type="domain" description="Tyr recombinase" evidence="7">
    <location>
        <begin position="109"/>
        <end position="298"/>
    </location>
</feature>
<evidence type="ECO:0000256" key="4">
    <source>
        <dbReference type="ARBA" id="ARBA00023125"/>
    </source>
</evidence>
<dbReference type="Pfam" id="PF13495">
    <property type="entry name" value="Phage_int_SAM_4"/>
    <property type="match status" value="1"/>
</dbReference>
<keyword evidence="10" id="KW-1185">Reference proteome</keyword>
<keyword evidence="3" id="KW-0229">DNA integration</keyword>
<dbReference type="PANTHER" id="PTHR30349">
    <property type="entry name" value="PHAGE INTEGRASE-RELATED"/>
    <property type="match status" value="1"/>
</dbReference>
<dbReference type="GO" id="GO:0015074">
    <property type="term" value="P:DNA integration"/>
    <property type="evidence" value="ECO:0007669"/>
    <property type="project" value="UniProtKB-KW"/>
</dbReference>
<dbReference type="Gene3D" id="1.10.150.130">
    <property type="match status" value="1"/>
</dbReference>
<evidence type="ECO:0000256" key="3">
    <source>
        <dbReference type="ARBA" id="ARBA00022908"/>
    </source>
</evidence>
<dbReference type="CDD" id="cd00397">
    <property type="entry name" value="DNA_BRE_C"/>
    <property type="match status" value="1"/>
</dbReference>
<feature type="domain" description="Core-binding (CB)" evidence="8">
    <location>
        <begin position="1"/>
        <end position="87"/>
    </location>
</feature>
<dbReference type="Gene3D" id="1.10.443.10">
    <property type="entry name" value="Intergrase catalytic core"/>
    <property type="match status" value="1"/>
</dbReference>
<dbReference type="GO" id="GO:0003677">
    <property type="term" value="F:DNA binding"/>
    <property type="evidence" value="ECO:0007669"/>
    <property type="project" value="UniProtKB-UniRule"/>
</dbReference>
<protein>
    <submittedName>
        <fullName evidence="9">Integrase family protein</fullName>
    </submittedName>
</protein>
<dbReference type="InterPro" id="IPR050090">
    <property type="entry name" value="Tyrosine_recombinase_XerCD"/>
</dbReference>
<dbReference type="InterPro" id="IPR002104">
    <property type="entry name" value="Integrase_catalytic"/>
</dbReference>
<dbReference type="InParanoid" id="B2A205"/>
<dbReference type="InterPro" id="IPR004107">
    <property type="entry name" value="Integrase_SAM-like_N"/>
</dbReference>
<dbReference type="PROSITE" id="PS51898">
    <property type="entry name" value="TYR_RECOMBINASE"/>
    <property type="match status" value="1"/>
</dbReference>
<evidence type="ECO:0000259" key="8">
    <source>
        <dbReference type="PROSITE" id="PS51900"/>
    </source>
</evidence>
<dbReference type="GO" id="GO:0006310">
    <property type="term" value="P:DNA recombination"/>
    <property type="evidence" value="ECO:0007669"/>
    <property type="project" value="UniProtKB-KW"/>
</dbReference>
<evidence type="ECO:0000313" key="10">
    <source>
        <dbReference type="Proteomes" id="UP000001683"/>
    </source>
</evidence>
<dbReference type="RefSeq" id="WP_012447685.1">
    <property type="nucleotide sequence ID" value="NC_010718.1"/>
</dbReference>
<dbReference type="SUPFAM" id="SSF56349">
    <property type="entry name" value="DNA breaking-rejoining enzymes"/>
    <property type="match status" value="1"/>
</dbReference>
<dbReference type="Proteomes" id="UP000001683">
    <property type="component" value="Chromosome"/>
</dbReference>
<dbReference type="Pfam" id="PF00589">
    <property type="entry name" value="Phage_integrase"/>
    <property type="match status" value="1"/>
</dbReference>
<dbReference type="OrthoDB" id="9766545at2"/>
<sequence>MLLKFAIQDFIEDREFKNLTQKTISGYSATLKEFQEFISEQEVVNANDVTQSHIKSYLLHCKKNKNNNPTSINHKLHNLKIFFNYLQDIEVISEKQNPAKKINYVKEDIKIEVFNDYQIKQMLDYYRRIKRREKGFYAYRNYTIIVFLLGTGSRLGELINLRWDDIDFINNTIVFYGKKREYSSIPMTEKLKKELMEYKTYCEQTFESLSEYVFTNRKNEKLTDNAVKCIFKRLKKVMNFKNVRVSCHTFRHTFAVNMIKNNCDIFTLQKMLRHKDLSMCRRYVNFGTALKEQNDKFNPLNEIDV</sequence>
<organism evidence="9 10">
    <name type="scientific">Natranaerobius thermophilus (strain ATCC BAA-1301 / DSM 18059 / JW/NM-WN-LF)</name>
    <dbReference type="NCBI Taxonomy" id="457570"/>
    <lineage>
        <taxon>Bacteria</taxon>
        <taxon>Bacillati</taxon>
        <taxon>Bacillota</taxon>
        <taxon>Clostridia</taxon>
        <taxon>Natranaerobiales</taxon>
        <taxon>Natranaerobiaceae</taxon>
        <taxon>Natranaerobius</taxon>
    </lineage>
</organism>
<evidence type="ECO:0000313" key="9">
    <source>
        <dbReference type="EMBL" id="ACB84810.1"/>
    </source>
</evidence>
<dbReference type="InterPro" id="IPR013762">
    <property type="entry name" value="Integrase-like_cat_sf"/>
</dbReference>
<dbReference type="InterPro" id="IPR011010">
    <property type="entry name" value="DNA_brk_join_enz"/>
</dbReference>
<comment type="similarity">
    <text evidence="2">Belongs to the 'phage' integrase family.</text>
</comment>
<accession>B2A205</accession>
<evidence type="ECO:0000256" key="5">
    <source>
        <dbReference type="ARBA" id="ARBA00023172"/>
    </source>
</evidence>
<gene>
    <name evidence="9" type="ordered locus">Nther_1227</name>
</gene>
<evidence type="ECO:0000256" key="2">
    <source>
        <dbReference type="ARBA" id="ARBA00008857"/>
    </source>
</evidence>
<dbReference type="STRING" id="457570.Nther_1227"/>
<evidence type="ECO:0000256" key="6">
    <source>
        <dbReference type="PROSITE-ProRule" id="PRU01248"/>
    </source>
</evidence>
<dbReference type="PROSITE" id="PS51900">
    <property type="entry name" value="CB"/>
    <property type="match status" value="1"/>
</dbReference>
<dbReference type="PANTHER" id="PTHR30349:SF41">
    <property type="entry name" value="INTEGRASE_RECOMBINASE PROTEIN MJ0367-RELATED"/>
    <property type="match status" value="1"/>
</dbReference>
<reference evidence="9 10" key="2">
    <citation type="journal article" date="2011" name="J. Bacteriol.">
        <title>Complete genome sequence of the anaerobic, halophilic alkalithermophile Natranaerobius thermophilus JW/NM-WN-LF.</title>
        <authorList>
            <person name="Zhao B."/>
            <person name="Mesbah N.M."/>
            <person name="Dalin E."/>
            <person name="Goodwin L."/>
            <person name="Nolan M."/>
            <person name="Pitluck S."/>
            <person name="Chertkov O."/>
            <person name="Brettin T.S."/>
            <person name="Han J."/>
            <person name="Larimer F.W."/>
            <person name="Land M.L."/>
            <person name="Hauser L."/>
            <person name="Kyrpides N."/>
            <person name="Wiegel J."/>
        </authorList>
    </citation>
    <scope>NUCLEOTIDE SEQUENCE [LARGE SCALE GENOMIC DNA]</scope>
    <source>
        <strain evidence="10">ATCC BAA-1301 / DSM 18059 / JW/NM-WN-LF</strain>
    </source>
</reference>
<reference evidence="9 10" key="1">
    <citation type="submission" date="2008-04" db="EMBL/GenBank/DDBJ databases">
        <title>Complete sequence of chromosome of Natranaerobius thermophilus JW/NM-WN-LF.</title>
        <authorList>
            <consortium name="US DOE Joint Genome Institute"/>
            <person name="Copeland A."/>
            <person name="Lucas S."/>
            <person name="Lapidus A."/>
            <person name="Glavina del Rio T."/>
            <person name="Dalin E."/>
            <person name="Tice H."/>
            <person name="Bruce D."/>
            <person name="Goodwin L."/>
            <person name="Pitluck S."/>
            <person name="Chertkov O."/>
            <person name="Brettin T."/>
            <person name="Detter J.C."/>
            <person name="Han C."/>
            <person name="Kuske C.R."/>
            <person name="Schmutz J."/>
            <person name="Larimer F."/>
            <person name="Land M."/>
            <person name="Hauser L."/>
            <person name="Kyrpides N."/>
            <person name="Lykidis A."/>
            <person name="Mesbah N.M."/>
            <person name="Wiegel J."/>
        </authorList>
    </citation>
    <scope>NUCLEOTIDE SEQUENCE [LARGE SCALE GENOMIC DNA]</scope>
    <source>
        <strain evidence="10">ATCC BAA-1301 / DSM 18059 / JW/NM-WN-LF</strain>
    </source>
</reference>
<keyword evidence="4 6" id="KW-0238">DNA-binding</keyword>
<comment type="function">
    <text evidence="1">Site-specific tyrosine recombinase, which acts by catalyzing the cutting and rejoining of the recombining DNA molecules.</text>
</comment>
<dbReference type="eggNOG" id="COG4974">
    <property type="taxonomic scope" value="Bacteria"/>
</dbReference>
<dbReference type="AlphaFoldDB" id="B2A205"/>
<keyword evidence="5" id="KW-0233">DNA recombination</keyword>
<dbReference type="InterPro" id="IPR044068">
    <property type="entry name" value="CB"/>
</dbReference>
<evidence type="ECO:0000259" key="7">
    <source>
        <dbReference type="PROSITE" id="PS51898"/>
    </source>
</evidence>